<protein>
    <submittedName>
        <fullName evidence="1">Uncharacterized protein</fullName>
    </submittedName>
</protein>
<name>A0A2P2QGX2_RHIMU</name>
<organism evidence="1">
    <name type="scientific">Rhizophora mucronata</name>
    <name type="common">Asiatic mangrove</name>
    <dbReference type="NCBI Taxonomy" id="61149"/>
    <lineage>
        <taxon>Eukaryota</taxon>
        <taxon>Viridiplantae</taxon>
        <taxon>Streptophyta</taxon>
        <taxon>Embryophyta</taxon>
        <taxon>Tracheophyta</taxon>
        <taxon>Spermatophyta</taxon>
        <taxon>Magnoliopsida</taxon>
        <taxon>eudicotyledons</taxon>
        <taxon>Gunneridae</taxon>
        <taxon>Pentapetalae</taxon>
        <taxon>rosids</taxon>
        <taxon>fabids</taxon>
        <taxon>Malpighiales</taxon>
        <taxon>Rhizophoraceae</taxon>
        <taxon>Rhizophora</taxon>
    </lineage>
</organism>
<accession>A0A2P2QGX2</accession>
<evidence type="ECO:0000313" key="1">
    <source>
        <dbReference type="EMBL" id="MBX66250.1"/>
    </source>
</evidence>
<dbReference type="EMBL" id="GGEC01085766">
    <property type="protein sequence ID" value="MBX66250.1"/>
    <property type="molecule type" value="Transcribed_RNA"/>
</dbReference>
<proteinExistence type="predicted"/>
<sequence>MAWFICIRALLEY</sequence>
<reference evidence="1" key="1">
    <citation type="submission" date="2018-02" db="EMBL/GenBank/DDBJ databases">
        <title>Rhizophora mucronata_Transcriptome.</title>
        <authorList>
            <person name="Meera S.P."/>
            <person name="Sreeshan A."/>
            <person name="Augustine A."/>
        </authorList>
    </citation>
    <scope>NUCLEOTIDE SEQUENCE</scope>
    <source>
        <tissue evidence="1">Leaf</tissue>
    </source>
</reference>